<protein>
    <recommendedName>
        <fullName evidence="5">Methyltransferase domain-containing protein</fullName>
    </recommendedName>
</protein>
<keyword evidence="4" id="KW-1185">Reference proteome</keyword>
<dbReference type="Proteomes" id="UP000070501">
    <property type="component" value="Unassembled WGS sequence"/>
</dbReference>
<accession>A0A136J3M3</accession>
<proteinExistence type="predicted"/>
<dbReference type="InParanoid" id="A0A136J3M3"/>
<dbReference type="PANTHER" id="PTHR35897:SF1">
    <property type="entry name" value="METHYLTRANSFERASE AUSD"/>
    <property type="match status" value="1"/>
</dbReference>
<sequence length="345" mass="38442">MPDTTPCPATAARPYETHVEPSLAVVPRLFADVLTSYSHIPSAQQAEHITRIRDRAYAVCPYPCIGSFRYLGLDLAAHPAYAAHVLGPLVRAGAGAGAGHGHHQPRREDPDLGLETEPLFLDVGTCFGQDVRKLIHDGAPAERIYASDVSQDLIDCGFDLFRDDDRLSRARFLCPGDMLADVMSSDVGRGADRLAELHGRVTILHLTTVFHLFPLEQQKTVAGRCLRLLRKDIPPNSGHPALILGGQVGSAHPGNFARKNSKMHGFSHVYRHNVQSWQDMWVDVAARAEWRDRIANLDVRSRLVKRVMDREAGTISFPEPSEDELQREDGAALWHQFEVRVMFRR</sequence>
<dbReference type="STRING" id="196109.A0A136J3M3"/>
<reference evidence="4" key="1">
    <citation type="submission" date="2016-02" db="EMBL/GenBank/DDBJ databases">
        <title>Draft genome sequence of Microdochium bolleyi, a fungal endophyte of beachgrass.</title>
        <authorList>
            <consortium name="DOE Joint Genome Institute"/>
            <person name="David A.S."/>
            <person name="May G."/>
            <person name="Haridas S."/>
            <person name="Lim J."/>
            <person name="Wang M."/>
            <person name="Labutti K."/>
            <person name="Lipzen A."/>
            <person name="Barry K."/>
            <person name="Grigoriev I.V."/>
        </authorList>
    </citation>
    <scope>NUCLEOTIDE SEQUENCE [LARGE SCALE GENOMIC DNA]</scope>
    <source>
        <strain evidence="4">J235TASD1</strain>
    </source>
</reference>
<evidence type="ECO:0000313" key="4">
    <source>
        <dbReference type="Proteomes" id="UP000070501"/>
    </source>
</evidence>
<dbReference type="EMBL" id="KQ964249">
    <property type="protein sequence ID" value="KXJ91689.1"/>
    <property type="molecule type" value="Genomic_DNA"/>
</dbReference>
<evidence type="ECO:0000313" key="3">
    <source>
        <dbReference type="EMBL" id="KXJ91689.1"/>
    </source>
</evidence>
<gene>
    <name evidence="3" type="ORF">Micbo1qcDRAFT_203750</name>
</gene>
<organism evidence="3 4">
    <name type="scientific">Microdochium bolleyi</name>
    <dbReference type="NCBI Taxonomy" id="196109"/>
    <lineage>
        <taxon>Eukaryota</taxon>
        <taxon>Fungi</taxon>
        <taxon>Dikarya</taxon>
        <taxon>Ascomycota</taxon>
        <taxon>Pezizomycotina</taxon>
        <taxon>Sordariomycetes</taxon>
        <taxon>Xylariomycetidae</taxon>
        <taxon>Xylariales</taxon>
        <taxon>Microdochiaceae</taxon>
        <taxon>Microdochium</taxon>
    </lineage>
</organism>
<keyword evidence="1" id="KW-0808">Transferase</keyword>
<evidence type="ECO:0000256" key="2">
    <source>
        <dbReference type="ARBA" id="ARBA00022691"/>
    </source>
</evidence>
<evidence type="ECO:0008006" key="5">
    <source>
        <dbReference type="Google" id="ProtNLM"/>
    </source>
</evidence>
<dbReference type="PANTHER" id="PTHR35897">
    <property type="entry name" value="METHYLTRANSFERASE AUSD"/>
    <property type="match status" value="1"/>
</dbReference>
<name>A0A136J3M3_9PEZI</name>
<evidence type="ECO:0000256" key="1">
    <source>
        <dbReference type="ARBA" id="ARBA00022679"/>
    </source>
</evidence>
<keyword evidence="2" id="KW-0949">S-adenosyl-L-methionine</keyword>
<dbReference type="OrthoDB" id="2094832at2759"/>
<dbReference type="InterPro" id="IPR051654">
    <property type="entry name" value="Meroterpenoid_MTases"/>
</dbReference>
<dbReference type="AlphaFoldDB" id="A0A136J3M3"/>
<dbReference type="GO" id="GO:0016740">
    <property type="term" value="F:transferase activity"/>
    <property type="evidence" value="ECO:0007669"/>
    <property type="project" value="UniProtKB-KW"/>
</dbReference>